<protein>
    <recommendedName>
        <fullName evidence="2">DUF6604 domain-containing protein</fullName>
    </recommendedName>
</protein>
<keyword evidence="4" id="KW-1185">Reference proteome</keyword>
<evidence type="ECO:0000313" key="3">
    <source>
        <dbReference type="EMBL" id="KAF2179826.1"/>
    </source>
</evidence>
<dbReference type="PANTHER" id="PTHR38795:SF1">
    <property type="entry name" value="DUF6604 DOMAIN-CONTAINING PROTEIN"/>
    <property type="match status" value="1"/>
</dbReference>
<dbReference type="Proteomes" id="UP000800200">
    <property type="component" value="Unassembled WGS sequence"/>
</dbReference>
<feature type="domain" description="DUF6604" evidence="2">
    <location>
        <begin position="11"/>
        <end position="271"/>
    </location>
</feature>
<dbReference type="OrthoDB" id="5238236at2759"/>
<evidence type="ECO:0000256" key="1">
    <source>
        <dbReference type="SAM" id="MobiDB-lite"/>
    </source>
</evidence>
<dbReference type="PANTHER" id="PTHR38795">
    <property type="entry name" value="DUF6604 DOMAIN-CONTAINING PROTEIN"/>
    <property type="match status" value="1"/>
</dbReference>
<name>A0A6A6DQ95_9PEZI</name>
<proteinExistence type="predicted"/>
<gene>
    <name evidence="3" type="ORF">K469DRAFT_693714</name>
</gene>
<reference evidence="3" key="1">
    <citation type="journal article" date="2020" name="Stud. Mycol.">
        <title>101 Dothideomycetes genomes: a test case for predicting lifestyles and emergence of pathogens.</title>
        <authorList>
            <person name="Haridas S."/>
            <person name="Albert R."/>
            <person name="Binder M."/>
            <person name="Bloem J."/>
            <person name="Labutti K."/>
            <person name="Salamov A."/>
            <person name="Andreopoulos B."/>
            <person name="Baker S."/>
            <person name="Barry K."/>
            <person name="Bills G."/>
            <person name="Bluhm B."/>
            <person name="Cannon C."/>
            <person name="Castanera R."/>
            <person name="Culley D."/>
            <person name="Daum C."/>
            <person name="Ezra D."/>
            <person name="Gonzalez J."/>
            <person name="Henrissat B."/>
            <person name="Kuo A."/>
            <person name="Liang C."/>
            <person name="Lipzen A."/>
            <person name="Lutzoni F."/>
            <person name="Magnuson J."/>
            <person name="Mondo S."/>
            <person name="Nolan M."/>
            <person name="Ohm R."/>
            <person name="Pangilinan J."/>
            <person name="Park H.-J."/>
            <person name="Ramirez L."/>
            <person name="Alfaro M."/>
            <person name="Sun H."/>
            <person name="Tritt A."/>
            <person name="Yoshinaga Y."/>
            <person name="Zwiers L.-H."/>
            <person name="Turgeon B."/>
            <person name="Goodwin S."/>
            <person name="Spatafora J."/>
            <person name="Crous P."/>
            <person name="Grigoriev I."/>
        </authorList>
    </citation>
    <scope>NUCLEOTIDE SEQUENCE</scope>
    <source>
        <strain evidence="3">CBS 207.26</strain>
    </source>
</reference>
<organism evidence="3 4">
    <name type="scientific">Zopfia rhizophila CBS 207.26</name>
    <dbReference type="NCBI Taxonomy" id="1314779"/>
    <lineage>
        <taxon>Eukaryota</taxon>
        <taxon>Fungi</taxon>
        <taxon>Dikarya</taxon>
        <taxon>Ascomycota</taxon>
        <taxon>Pezizomycotina</taxon>
        <taxon>Dothideomycetes</taxon>
        <taxon>Dothideomycetes incertae sedis</taxon>
        <taxon>Zopfiaceae</taxon>
        <taxon>Zopfia</taxon>
    </lineage>
</organism>
<dbReference type="InterPro" id="IPR046539">
    <property type="entry name" value="DUF6604"/>
</dbReference>
<dbReference type="Pfam" id="PF20253">
    <property type="entry name" value="DUF6604"/>
    <property type="match status" value="1"/>
</dbReference>
<feature type="region of interest" description="Disordered" evidence="1">
    <location>
        <begin position="35"/>
        <end position="71"/>
    </location>
</feature>
<dbReference type="EMBL" id="ML994662">
    <property type="protein sequence ID" value="KAF2179826.1"/>
    <property type="molecule type" value="Genomic_DNA"/>
</dbReference>
<sequence>MLPKNLSSSYQQYKNDTDTVASWLATTAKRFGFVSETKSKSAKKRGKAKKAENGSHDSPQPPKPTPQGRPTYTIAIRDFTVLAEFIASKDQPPIQVPPRFASLLDRAITTRQWFADAISPHLPEDGKNQESEDRHAFFLGVLKQVRDILKPRMPKGYTPKTKQPKSMKDMLNMFENLDLEETSEAFENAPDVVTAPLDTVPAEANYKAEQLQGIEEDFLAFQLLLADLVKLRSEINRTWHGYKQGLFELVPTSIMTNTAIDLARAMEEDLKEVFSKHGGTEDMLPMFYAGQCIQAGTRESYRERPGDEINYKMYDVAESIFWVPYLFLASFCDVIEPNHLPEYKTGYFGTYDPKSDRSRKTKREKVQEDKVLLLSILPEFYLLCIAADQAPAEDELTRGLRIMFKTKKVPLWLAFATQIFLDIHHILRYQVDYCFKKLADTSDLVLNSIKANFEFHKDLRIDNWPNSNDEAVQAFVADIKTWVQDDPHRKAAIALKRKFPPQPFWLFRHHPWYCGLWKYYIQIQYQEIGITFVGAWGSVMYCGHLYNAVRFGEKMLRGNWKDMDLMFMIQNFNNFFVGNPPHNPEDYLKRFCLAIGYSAASLSAKNKRKKRFQLEASKRGPLGLKEQAPVAKMFKDRYCEKNARTDLTVQDVEKILEKGNWEEEEEEEGVLYSLSKDSDARFKNKRKSRHIRQDEKPHPTRILMSLRHTLQVEMMELSFDYLLLHRFCWRLLRSIRDQCRDRLIQIYGPSYLETESQLPYIVGYIFMAATKEKQIADFLKPKNTDEVTSELLSEAAFVLEGMIEAGASGIVCRILEKEYGLAFAVEEE</sequence>
<evidence type="ECO:0000259" key="2">
    <source>
        <dbReference type="Pfam" id="PF20253"/>
    </source>
</evidence>
<dbReference type="AlphaFoldDB" id="A0A6A6DQ95"/>
<accession>A0A6A6DQ95</accession>
<evidence type="ECO:0000313" key="4">
    <source>
        <dbReference type="Proteomes" id="UP000800200"/>
    </source>
</evidence>